<sequence>MKLKKKGAHSNRTKHLLFSLNEEEYALISSYIKKYKIANRSRWCRETLIAHVLKSLDQDYPTLFGENEMRR</sequence>
<evidence type="ECO:0000313" key="1">
    <source>
        <dbReference type="EMBL" id="MFC4674244.1"/>
    </source>
</evidence>
<dbReference type="Proteomes" id="UP001596023">
    <property type="component" value="Unassembled WGS sequence"/>
</dbReference>
<dbReference type="RefSeq" id="WP_379996351.1">
    <property type="nucleotide sequence ID" value="NZ_JBHSGN010000071.1"/>
</dbReference>
<protein>
    <recommendedName>
        <fullName evidence="3">Transposase</fullName>
    </recommendedName>
</protein>
<dbReference type="EMBL" id="JBHSGN010000071">
    <property type="protein sequence ID" value="MFC4674244.1"/>
    <property type="molecule type" value="Genomic_DNA"/>
</dbReference>
<gene>
    <name evidence="1" type="ORF">ACFO6W_11095</name>
</gene>
<organism evidence="1 2">
    <name type="scientific">Dysgonomonas termitidis</name>
    <dbReference type="NCBI Taxonomy" id="1516126"/>
    <lineage>
        <taxon>Bacteria</taxon>
        <taxon>Pseudomonadati</taxon>
        <taxon>Bacteroidota</taxon>
        <taxon>Bacteroidia</taxon>
        <taxon>Bacteroidales</taxon>
        <taxon>Dysgonomonadaceae</taxon>
        <taxon>Dysgonomonas</taxon>
    </lineage>
</organism>
<keyword evidence="2" id="KW-1185">Reference proteome</keyword>
<proteinExistence type="predicted"/>
<evidence type="ECO:0000313" key="2">
    <source>
        <dbReference type="Proteomes" id="UP001596023"/>
    </source>
</evidence>
<accession>A0ABV9KVL5</accession>
<name>A0ABV9KVL5_9BACT</name>
<evidence type="ECO:0008006" key="3">
    <source>
        <dbReference type="Google" id="ProtNLM"/>
    </source>
</evidence>
<reference evidence="2" key="1">
    <citation type="journal article" date="2019" name="Int. J. Syst. Evol. Microbiol.">
        <title>The Global Catalogue of Microorganisms (GCM) 10K type strain sequencing project: providing services to taxonomists for standard genome sequencing and annotation.</title>
        <authorList>
            <consortium name="The Broad Institute Genomics Platform"/>
            <consortium name="The Broad Institute Genome Sequencing Center for Infectious Disease"/>
            <person name="Wu L."/>
            <person name="Ma J."/>
        </authorList>
    </citation>
    <scope>NUCLEOTIDE SEQUENCE [LARGE SCALE GENOMIC DNA]</scope>
    <source>
        <strain evidence="2">CCUG 66188</strain>
    </source>
</reference>
<comment type="caution">
    <text evidence="1">The sequence shown here is derived from an EMBL/GenBank/DDBJ whole genome shotgun (WGS) entry which is preliminary data.</text>
</comment>